<evidence type="ECO:0000256" key="3">
    <source>
        <dbReference type="ARBA" id="ARBA00023163"/>
    </source>
</evidence>
<name>A0ABY2BKD7_9ACTN</name>
<gene>
    <name evidence="6" type="ORF">EV644_106382</name>
</gene>
<reference evidence="6 7" key="1">
    <citation type="journal article" date="2015" name="Stand. Genomic Sci.">
        <title>Genomic Encyclopedia of Bacterial and Archaeal Type Strains, Phase III: the genomes of soil and plant-associated and newly described type strains.</title>
        <authorList>
            <person name="Whitman W.B."/>
            <person name="Woyke T."/>
            <person name="Klenk H.P."/>
            <person name="Zhou Y."/>
            <person name="Lilburn T.G."/>
            <person name="Beck B.J."/>
            <person name="De Vos P."/>
            <person name="Vandamme P."/>
            <person name="Eisen J.A."/>
            <person name="Garrity G."/>
            <person name="Hugenholtz P."/>
            <person name="Kyrpides N.C."/>
        </authorList>
    </citation>
    <scope>NUCLEOTIDE SEQUENCE [LARGE SCALE GENOMIC DNA]</scope>
    <source>
        <strain evidence="6 7">VKM Ac-2538</strain>
    </source>
</reference>
<dbReference type="InterPro" id="IPR009057">
    <property type="entry name" value="Homeodomain-like_sf"/>
</dbReference>
<evidence type="ECO:0000256" key="4">
    <source>
        <dbReference type="PROSITE-ProRule" id="PRU00335"/>
    </source>
</evidence>
<dbReference type="InterPro" id="IPR036271">
    <property type="entry name" value="Tet_transcr_reg_TetR-rel_C_sf"/>
</dbReference>
<accession>A0ABY2BKD7</accession>
<feature type="DNA-binding region" description="H-T-H motif" evidence="4">
    <location>
        <begin position="27"/>
        <end position="46"/>
    </location>
</feature>
<dbReference type="Pfam" id="PF00440">
    <property type="entry name" value="TetR_N"/>
    <property type="match status" value="1"/>
</dbReference>
<dbReference type="InterPro" id="IPR001647">
    <property type="entry name" value="HTH_TetR"/>
</dbReference>
<dbReference type="InterPro" id="IPR050109">
    <property type="entry name" value="HTH-type_TetR-like_transc_reg"/>
</dbReference>
<organism evidence="6 7">
    <name type="scientific">Kribbella orskensis</name>
    <dbReference type="NCBI Taxonomy" id="2512216"/>
    <lineage>
        <taxon>Bacteria</taxon>
        <taxon>Bacillati</taxon>
        <taxon>Actinomycetota</taxon>
        <taxon>Actinomycetes</taxon>
        <taxon>Propionibacteriales</taxon>
        <taxon>Kribbellaceae</taxon>
        <taxon>Kribbella</taxon>
    </lineage>
</organism>
<keyword evidence="1" id="KW-0805">Transcription regulation</keyword>
<keyword evidence="7" id="KW-1185">Reference proteome</keyword>
<dbReference type="SUPFAM" id="SSF46689">
    <property type="entry name" value="Homeodomain-like"/>
    <property type="match status" value="1"/>
</dbReference>
<comment type="caution">
    <text evidence="6">The sequence shown here is derived from an EMBL/GenBank/DDBJ whole genome shotgun (WGS) entry which is preliminary data.</text>
</comment>
<evidence type="ECO:0000259" key="5">
    <source>
        <dbReference type="PROSITE" id="PS50977"/>
    </source>
</evidence>
<dbReference type="SUPFAM" id="SSF48498">
    <property type="entry name" value="Tetracyclin repressor-like, C-terminal domain"/>
    <property type="match status" value="1"/>
</dbReference>
<dbReference type="PANTHER" id="PTHR30055">
    <property type="entry name" value="HTH-TYPE TRANSCRIPTIONAL REGULATOR RUTR"/>
    <property type="match status" value="1"/>
</dbReference>
<feature type="domain" description="HTH tetR-type" evidence="5">
    <location>
        <begin position="4"/>
        <end position="64"/>
    </location>
</feature>
<dbReference type="EMBL" id="SLWM01000006">
    <property type="protein sequence ID" value="TCO23074.1"/>
    <property type="molecule type" value="Genomic_DNA"/>
</dbReference>
<evidence type="ECO:0000256" key="1">
    <source>
        <dbReference type="ARBA" id="ARBA00023015"/>
    </source>
</evidence>
<evidence type="ECO:0000313" key="7">
    <source>
        <dbReference type="Proteomes" id="UP000295818"/>
    </source>
</evidence>
<evidence type="ECO:0000313" key="6">
    <source>
        <dbReference type="EMBL" id="TCO23074.1"/>
    </source>
</evidence>
<dbReference type="PANTHER" id="PTHR30055:SF234">
    <property type="entry name" value="HTH-TYPE TRANSCRIPTIONAL REGULATOR BETI"/>
    <property type="match status" value="1"/>
</dbReference>
<keyword evidence="3" id="KW-0804">Transcription</keyword>
<keyword evidence="2 4" id="KW-0238">DNA-binding</keyword>
<sequence length="175" mass="19241">MNAGRTKAALLDAALTEFAERGLAGARVADIASRAGVNKQLISYHFGGKQGLYDAIFRLWEHREQGFREEAESLEDLAVRYLREALDDPRWAKLAARTMLDGGTTKADDDEVKPGQDPEVLKTTQQAGELAEDLDPQAVMLAITGMVSAPLLYSGGTPPANYEEQLRLIVRKLRQ</sequence>
<dbReference type="Proteomes" id="UP000295818">
    <property type="component" value="Unassembled WGS sequence"/>
</dbReference>
<dbReference type="PROSITE" id="PS50977">
    <property type="entry name" value="HTH_TETR_2"/>
    <property type="match status" value="1"/>
</dbReference>
<dbReference type="PRINTS" id="PR00455">
    <property type="entry name" value="HTHTETR"/>
</dbReference>
<evidence type="ECO:0000256" key="2">
    <source>
        <dbReference type="ARBA" id="ARBA00023125"/>
    </source>
</evidence>
<dbReference type="Gene3D" id="1.10.357.10">
    <property type="entry name" value="Tetracycline Repressor, domain 2"/>
    <property type="match status" value="1"/>
</dbReference>
<proteinExistence type="predicted"/>
<protein>
    <submittedName>
        <fullName evidence="6">TetR family transcriptional regulator</fullName>
    </submittedName>
</protein>